<feature type="compositionally biased region" description="Basic and acidic residues" evidence="1">
    <location>
        <begin position="182"/>
        <end position="192"/>
    </location>
</feature>
<organism evidence="2 3">
    <name type="scientific">Pseudomonas phage nickie</name>
    <dbReference type="NCBI Taxonomy" id="2048977"/>
    <lineage>
        <taxon>Viruses</taxon>
        <taxon>Duplodnaviria</taxon>
        <taxon>Heunggongvirae</taxon>
        <taxon>Uroviricota</taxon>
        <taxon>Caudoviricetes</taxon>
        <taxon>Nickievirus</taxon>
        <taxon>Nickievirus nickie</taxon>
    </lineage>
</organism>
<dbReference type="Proteomes" id="UP000241592">
    <property type="component" value="Segment"/>
</dbReference>
<sequence length="237" mass="26097">MTTDTTATPSVPEEDEKAKRLTPREYARAKQMWTSGDYSLKEISDTVGVSATALSRRFKRDTLTKGSDAKKVSAAVKRAIEKTSAAQAEELAATAHDIKMVALKALELFNKKAYSDVAKSIKDNTPLADKLNDLKALNEASKIIHLNYNTGARILGLDQALNPDEQMPELQIHLMTENDVEELRQQQRREEAEANGEIEDDDLLGTELSPDDLDAVDQALDAEEDDIVIEGDEPAVT</sequence>
<proteinExistence type="predicted"/>
<dbReference type="EMBL" id="MG018927">
    <property type="protein sequence ID" value="ATW57945.1"/>
    <property type="molecule type" value="Genomic_DNA"/>
</dbReference>
<reference evidence="2 3" key="1">
    <citation type="submission" date="2017-09" db="EMBL/GenBank/DDBJ databases">
        <authorList>
            <person name="Ehlers B."/>
            <person name="Leendertz F.H."/>
        </authorList>
    </citation>
    <scope>NUCLEOTIDE SEQUENCE [LARGE SCALE GENOMIC DNA]</scope>
</reference>
<feature type="compositionally biased region" description="Acidic residues" evidence="1">
    <location>
        <begin position="193"/>
        <end position="237"/>
    </location>
</feature>
<protein>
    <submittedName>
        <fullName evidence="2">Uncharacterized protein</fullName>
    </submittedName>
</protein>
<keyword evidence="3" id="KW-1185">Reference proteome</keyword>
<evidence type="ECO:0000256" key="1">
    <source>
        <dbReference type="SAM" id="MobiDB-lite"/>
    </source>
</evidence>
<gene>
    <name evidence="2" type="ORF">CNR34_00012</name>
</gene>
<feature type="region of interest" description="Disordered" evidence="1">
    <location>
        <begin position="1"/>
        <end position="22"/>
    </location>
</feature>
<name>A0A2H4P704_9CAUD</name>
<evidence type="ECO:0000313" key="2">
    <source>
        <dbReference type="EMBL" id="ATW57945.1"/>
    </source>
</evidence>
<feature type="region of interest" description="Disordered" evidence="1">
    <location>
        <begin position="182"/>
        <end position="237"/>
    </location>
</feature>
<evidence type="ECO:0000313" key="3">
    <source>
        <dbReference type="Proteomes" id="UP000241592"/>
    </source>
</evidence>
<accession>A0A2H4P704</accession>